<gene>
    <name evidence="13" type="ORF">EJ05DRAFT_335796</name>
</gene>
<dbReference type="PANTHER" id="PTHR12504:SF0">
    <property type="entry name" value="MITOCHONDRIAL IMPORT RECEPTOR SUBUNIT TOM22 HOMOLOG"/>
    <property type="match status" value="1"/>
</dbReference>
<keyword evidence="8" id="KW-0811">Translocation</keyword>
<evidence type="ECO:0000256" key="8">
    <source>
        <dbReference type="ARBA" id="ARBA00023010"/>
    </source>
</evidence>
<evidence type="ECO:0000256" key="1">
    <source>
        <dbReference type="ARBA" id="ARBA00004572"/>
    </source>
</evidence>
<organism evidence="13 14">
    <name type="scientific">Pseudovirgaria hyperparasitica</name>
    <dbReference type="NCBI Taxonomy" id="470096"/>
    <lineage>
        <taxon>Eukaryota</taxon>
        <taxon>Fungi</taxon>
        <taxon>Dikarya</taxon>
        <taxon>Ascomycota</taxon>
        <taxon>Pezizomycotina</taxon>
        <taxon>Dothideomycetes</taxon>
        <taxon>Dothideomycetes incertae sedis</taxon>
        <taxon>Acrospermales</taxon>
        <taxon>Acrospermaceae</taxon>
        <taxon>Pseudovirgaria</taxon>
    </lineage>
</organism>
<feature type="region of interest" description="Disordered" evidence="12">
    <location>
        <begin position="118"/>
        <end position="142"/>
    </location>
</feature>
<dbReference type="InterPro" id="IPR005683">
    <property type="entry name" value="Tom22"/>
</dbReference>
<dbReference type="CDD" id="cd22884">
    <property type="entry name" value="TOM22"/>
    <property type="match status" value="1"/>
</dbReference>
<dbReference type="GO" id="GO:0006886">
    <property type="term" value="P:intracellular protein transport"/>
    <property type="evidence" value="ECO:0007669"/>
    <property type="project" value="InterPro"/>
</dbReference>
<feature type="compositionally biased region" description="Acidic residues" evidence="12">
    <location>
        <begin position="21"/>
        <end position="33"/>
    </location>
</feature>
<dbReference type="RefSeq" id="XP_033601630.1">
    <property type="nucleotide sequence ID" value="XM_033740881.1"/>
</dbReference>
<dbReference type="Proteomes" id="UP000799437">
    <property type="component" value="Unassembled WGS sequence"/>
</dbReference>
<comment type="subcellular location">
    <subcellularLocation>
        <location evidence="1">Mitochondrion outer membrane</location>
        <topology evidence="1">Single-pass membrane protein</topology>
    </subcellularLocation>
</comment>
<name>A0A6A6WAH6_9PEZI</name>
<feature type="region of interest" description="Disordered" evidence="12">
    <location>
        <begin position="1"/>
        <end position="45"/>
    </location>
</feature>
<dbReference type="EMBL" id="ML996570">
    <property type="protein sequence ID" value="KAF2759179.1"/>
    <property type="molecule type" value="Genomic_DNA"/>
</dbReference>
<keyword evidence="9" id="KW-0496">Mitochondrion</keyword>
<evidence type="ECO:0000256" key="11">
    <source>
        <dbReference type="ARBA" id="ARBA00023170"/>
    </source>
</evidence>
<dbReference type="GeneID" id="54481935"/>
<keyword evidence="10" id="KW-0472">Membrane</keyword>
<evidence type="ECO:0000256" key="7">
    <source>
        <dbReference type="ARBA" id="ARBA00022989"/>
    </source>
</evidence>
<keyword evidence="5" id="KW-1000">Mitochondrion outer membrane</keyword>
<comment type="similarity">
    <text evidence="2">Belongs to the Tom22 family.</text>
</comment>
<keyword evidence="14" id="KW-1185">Reference proteome</keyword>
<dbReference type="OrthoDB" id="10016939at2759"/>
<evidence type="ECO:0000313" key="13">
    <source>
        <dbReference type="EMBL" id="KAF2759179.1"/>
    </source>
</evidence>
<feature type="compositionally biased region" description="Basic and acidic residues" evidence="12">
    <location>
        <begin position="1"/>
        <end position="14"/>
    </location>
</feature>
<keyword evidence="7" id="KW-1133">Transmembrane helix</keyword>
<evidence type="ECO:0000256" key="12">
    <source>
        <dbReference type="SAM" id="MobiDB-lite"/>
    </source>
</evidence>
<dbReference type="PANTHER" id="PTHR12504">
    <property type="entry name" value="MITOCHONDRIAL IMPORT RECEPTOR SUBUNIT TOM22"/>
    <property type="match status" value="1"/>
</dbReference>
<dbReference type="AlphaFoldDB" id="A0A6A6WAH6"/>
<evidence type="ECO:0000256" key="2">
    <source>
        <dbReference type="ARBA" id="ARBA00009874"/>
    </source>
</evidence>
<keyword evidence="4" id="KW-0812">Transmembrane</keyword>
<evidence type="ECO:0000256" key="10">
    <source>
        <dbReference type="ARBA" id="ARBA00023136"/>
    </source>
</evidence>
<feature type="compositionally biased region" description="Polar residues" evidence="12">
    <location>
        <begin position="121"/>
        <end position="142"/>
    </location>
</feature>
<reference evidence="13" key="1">
    <citation type="journal article" date="2020" name="Stud. Mycol.">
        <title>101 Dothideomycetes genomes: a test case for predicting lifestyles and emergence of pathogens.</title>
        <authorList>
            <person name="Haridas S."/>
            <person name="Albert R."/>
            <person name="Binder M."/>
            <person name="Bloem J."/>
            <person name="Labutti K."/>
            <person name="Salamov A."/>
            <person name="Andreopoulos B."/>
            <person name="Baker S."/>
            <person name="Barry K."/>
            <person name="Bills G."/>
            <person name="Bluhm B."/>
            <person name="Cannon C."/>
            <person name="Castanera R."/>
            <person name="Culley D."/>
            <person name="Daum C."/>
            <person name="Ezra D."/>
            <person name="Gonzalez J."/>
            <person name="Henrissat B."/>
            <person name="Kuo A."/>
            <person name="Liang C."/>
            <person name="Lipzen A."/>
            <person name="Lutzoni F."/>
            <person name="Magnuson J."/>
            <person name="Mondo S."/>
            <person name="Nolan M."/>
            <person name="Ohm R."/>
            <person name="Pangilinan J."/>
            <person name="Park H.-J."/>
            <person name="Ramirez L."/>
            <person name="Alfaro M."/>
            <person name="Sun H."/>
            <person name="Tritt A."/>
            <person name="Yoshinaga Y."/>
            <person name="Zwiers L.-H."/>
            <person name="Turgeon B."/>
            <person name="Goodwin S."/>
            <person name="Spatafora J."/>
            <person name="Crous P."/>
            <person name="Grigoriev I."/>
        </authorList>
    </citation>
    <scope>NUCLEOTIDE SEQUENCE</scope>
    <source>
        <strain evidence="13">CBS 121739</strain>
    </source>
</reference>
<keyword evidence="3" id="KW-0813">Transport</keyword>
<dbReference type="Pfam" id="PF04281">
    <property type="entry name" value="Tom22"/>
    <property type="match status" value="1"/>
</dbReference>
<evidence type="ECO:0000256" key="3">
    <source>
        <dbReference type="ARBA" id="ARBA00022448"/>
    </source>
</evidence>
<evidence type="ECO:0000256" key="4">
    <source>
        <dbReference type="ARBA" id="ARBA00022692"/>
    </source>
</evidence>
<dbReference type="GO" id="GO:0005741">
    <property type="term" value="C:mitochondrial outer membrane"/>
    <property type="evidence" value="ECO:0007669"/>
    <property type="project" value="UniProtKB-SubCell"/>
</dbReference>
<evidence type="ECO:0000313" key="14">
    <source>
        <dbReference type="Proteomes" id="UP000799437"/>
    </source>
</evidence>
<proteinExistence type="inferred from homology"/>
<keyword evidence="11" id="KW-0675">Receptor</keyword>
<evidence type="ECO:0000256" key="9">
    <source>
        <dbReference type="ARBA" id="ARBA00023128"/>
    </source>
</evidence>
<keyword evidence="6" id="KW-0653">Protein transport</keyword>
<evidence type="ECO:0000256" key="6">
    <source>
        <dbReference type="ARBA" id="ARBA00022927"/>
    </source>
</evidence>
<sequence>MVRLEEVLDEEFSRDQTGPMDGEDDWDTDDDSDTSSVTSSLPDDETLAERLAALQDIIPPSYRHKVQSTVSTTTDWVKSGLLYSGKALWVISTSAILVAVPWALAYAEDQQMAEMEREMKMQQSANDLLTQPQGQEQTKASL</sequence>
<protein>
    <submittedName>
        <fullName evidence="13">Mitochondrial import translocase, subunit Tom22</fullName>
    </submittedName>
</protein>
<accession>A0A6A6WAH6</accession>
<evidence type="ECO:0000256" key="5">
    <source>
        <dbReference type="ARBA" id="ARBA00022787"/>
    </source>
</evidence>